<proteinExistence type="predicted"/>
<dbReference type="InterPro" id="IPR010982">
    <property type="entry name" value="Lambda_DNA-bd_dom_sf"/>
</dbReference>
<dbReference type="RefSeq" id="WP_309850231.1">
    <property type="nucleotide sequence ID" value="NZ_BAAAIU010000041.1"/>
</dbReference>
<dbReference type="InterPro" id="IPR001387">
    <property type="entry name" value="Cro/C1-type_HTH"/>
</dbReference>
<protein>
    <submittedName>
        <fullName evidence="3">Transcriptional regulator with XRE-family HTH domain</fullName>
    </submittedName>
</protein>
<accession>A0AAE3YEH2</accession>
<name>A0AAE3YEH2_9MICC</name>
<evidence type="ECO:0000313" key="3">
    <source>
        <dbReference type="EMBL" id="MDR6891914.1"/>
    </source>
</evidence>
<dbReference type="Pfam" id="PF01381">
    <property type="entry name" value="HTH_3"/>
    <property type="match status" value="1"/>
</dbReference>
<dbReference type="CDD" id="cd00093">
    <property type="entry name" value="HTH_XRE"/>
    <property type="match status" value="1"/>
</dbReference>
<dbReference type="PANTHER" id="PTHR46797:SF1">
    <property type="entry name" value="METHYLPHOSPHONATE SYNTHASE"/>
    <property type="match status" value="1"/>
</dbReference>
<dbReference type="Gene3D" id="1.10.260.40">
    <property type="entry name" value="lambda repressor-like DNA-binding domains"/>
    <property type="match status" value="1"/>
</dbReference>
<keyword evidence="4" id="KW-1185">Reference proteome</keyword>
<dbReference type="SUPFAM" id="SSF47413">
    <property type="entry name" value="lambda repressor-like DNA-binding domains"/>
    <property type="match status" value="1"/>
</dbReference>
<comment type="caution">
    <text evidence="3">The sequence shown here is derived from an EMBL/GenBank/DDBJ whole genome shotgun (WGS) entry which is preliminary data.</text>
</comment>
<dbReference type="InterPro" id="IPR050807">
    <property type="entry name" value="TransReg_Diox_bact_type"/>
</dbReference>
<dbReference type="GO" id="GO:0003700">
    <property type="term" value="F:DNA-binding transcription factor activity"/>
    <property type="evidence" value="ECO:0007669"/>
    <property type="project" value="TreeGrafter"/>
</dbReference>
<keyword evidence="1" id="KW-0238">DNA-binding</keyword>
<evidence type="ECO:0000256" key="1">
    <source>
        <dbReference type="ARBA" id="ARBA00023125"/>
    </source>
</evidence>
<evidence type="ECO:0000259" key="2">
    <source>
        <dbReference type="PROSITE" id="PS50943"/>
    </source>
</evidence>
<dbReference type="PROSITE" id="PS50943">
    <property type="entry name" value="HTH_CROC1"/>
    <property type="match status" value="1"/>
</dbReference>
<dbReference type="AlphaFoldDB" id="A0AAE3YEH2"/>
<evidence type="ECO:0000313" key="4">
    <source>
        <dbReference type="Proteomes" id="UP001247307"/>
    </source>
</evidence>
<dbReference type="Proteomes" id="UP001247307">
    <property type="component" value="Unassembled WGS sequence"/>
</dbReference>
<dbReference type="EMBL" id="JAVDUI010000001">
    <property type="protein sequence ID" value="MDR6891914.1"/>
    <property type="molecule type" value="Genomic_DNA"/>
</dbReference>
<dbReference type="GO" id="GO:0003677">
    <property type="term" value="F:DNA binding"/>
    <property type="evidence" value="ECO:0007669"/>
    <property type="project" value="UniProtKB-KW"/>
</dbReference>
<dbReference type="SMART" id="SM00530">
    <property type="entry name" value="HTH_XRE"/>
    <property type="match status" value="1"/>
</dbReference>
<organism evidence="3 4">
    <name type="scientific">Falsarthrobacter nasiphocae</name>
    <dbReference type="NCBI Taxonomy" id="189863"/>
    <lineage>
        <taxon>Bacteria</taxon>
        <taxon>Bacillati</taxon>
        <taxon>Actinomycetota</taxon>
        <taxon>Actinomycetes</taxon>
        <taxon>Micrococcales</taxon>
        <taxon>Micrococcaceae</taxon>
        <taxon>Falsarthrobacter</taxon>
    </lineage>
</organism>
<dbReference type="PANTHER" id="PTHR46797">
    <property type="entry name" value="HTH-TYPE TRANSCRIPTIONAL REGULATOR"/>
    <property type="match status" value="1"/>
</dbReference>
<reference evidence="3" key="1">
    <citation type="submission" date="2023-07" db="EMBL/GenBank/DDBJ databases">
        <title>Sequencing the genomes of 1000 actinobacteria strains.</title>
        <authorList>
            <person name="Klenk H.-P."/>
        </authorList>
    </citation>
    <scope>NUCLEOTIDE SEQUENCE</scope>
    <source>
        <strain evidence="3">DSM 13988</strain>
    </source>
</reference>
<sequence length="79" mass="8373">MNGSTPSDPRPSDPPSTARIGQALREARAMEGLSQRIIAELSGISERTLRDIERGSPSPSLGSVLAVAETLGMTLEARR</sequence>
<dbReference type="GO" id="GO:0005829">
    <property type="term" value="C:cytosol"/>
    <property type="evidence" value="ECO:0007669"/>
    <property type="project" value="TreeGrafter"/>
</dbReference>
<gene>
    <name evidence="3" type="ORF">J2S35_000854</name>
</gene>
<feature type="domain" description="HTH cro/C1-type" evidence="2">
    <location>
        <begin position="24"/>
        <end position="78"/>
    </location>
</feature>